<dbReference type="InterPro" id="IPR023137">
    <property type="entry name" value="BrxA_sf"/>
</dbReference>
<dbReference type="Proteomes" id="UP000199677">
    <property type="component" value="Unassembled WGS sequence"/>
</dbReference>
<dbReference type="Gene3D" id="1.10.3540.10">
    <property type="entry name" value="uncharacterized protein from magnetospirillum magneticum domain"/>
    <property type="match status" value="1"/>
</dbReference>
<dbReference type="RefSeq" id="WP_089705391.1">
    <property type="nucleotide sequence ID" value="NZ_FNII01000006.1"/>
</dbReference>
<dbReference type="InterPro" id="IPR014948">
    <property type="entry name" value="BrxA"/>
</dbReference>
<accession>A0A1H0CWP2</accession>
<dbReference type="EMBL" id="FNII01000006">
    <property type="protein sequence ID" value="SDN62322.1"/>
    <property type="molecule type" value="Genomic_DNA"/>
</dbReference>
<gene>
    <name evidence="1" type="ORF">SAMN04487951_106226</name>
</gene>
<evidence type="ECO:0000313" key="1">
    <source>
        <dbReference type="EMBL" id="SDN62322.1"/>
    </source>
</evidence>
<keyword evidence="2" id="KW-1185">Reference proteome</keyword>
<dbReference type="AlphaFoldDB" id="A0A1H0CWP2"/>
<dbReference type="OrthoDB" id="981635at2"/>
<dbReference type="Pfam" id="PF08849">
    <property type="entry name" value="BrxA"/>
    <property type="match status" value="1"/>
</dbReference>
<proteinExistence type="predicted"/>
<name>A0A1H0CWP2_9GAMM</name>
<reference evidence="2" key="1">
    <citation type="submission" date="2016-10" db="EMBL/GenBank/DDBJ databases">
        <authorList>
            <person name="Varghese N."/>
            <person name="Submissions S."/>
        </authorList>
    </citation>
    <scope>NUCLEOTIDE SEQUENCE [LARGE SCALE GENOMIC DNA]</scope>
    <source>
        <strain evidence="2">CGMCC 1.6494</strain>
    </source>
</reference>
<sequence length="204" mass="23745">MNQDRYRISFTSGSLYHRESVTLVGLYLSVQDWDGVRDQALSSNLLQTRTESTAKRTCREAIARLKTLRDAELTFLSNANHQDQAHILWVAVCRLYRFVADFAVEVVRERYISMKLDLSFEDFDAFYNRKSEWHDELDKASASTRDKLRQVSFRMLREAGLLSKDNTINTVLLSPGLTDLILHNNPDEFRYFPVFDSDFRGMSL</sequence>
<dbReference type="STRING" id="416873.SAMN04487951_106226"/>
<organism evidence="1 2">
    <name type="scientific">Vreelandella arcis</name>
    <dbReference type="NCBI Taxonomy" id="416873"/>
    <lineage>
        <taxon>Bacteria</taxon>
        <taxon>Pseudomonadati</taxon>
        <taxon>Pseudomonadota</taxon>
        <taxon>Gammaproteobacteria</taxon>
        <taxon>Oceanospirillales</taxon>
        <taxon>Halomonadaceae</taxon>
        <taxon>Vreelandella</taxon>
    </lineage>
</organism>
<evidence type="ECO:0000313" key="2">
    <source>
        <dbReference type="Proteomes" id="UP000199677"/>
    </source>
</evidence>
<protein>
    <submittedName>
        <fullName evidence="1">Putative inner membrane protein</fullName>
    </submittedName>
</protein>